<organism evidence="1 2">
    <name type="scientific">Aspergillus pseudonomiae</name>
    <dbReference type="NCBI Taxonomy" id="1506151"/>
    <lineage>
        <taxon>Eukaryota</taxon>
        <taxon>Fungi</taxon>
        <taxon>Dikarya</taxon>
        <taxon>Ascomycota</taxon>
        <taxon>Pezizomycotina</taxon>
        <taxon>Eurotiomycetes</taxon>
        <taxon>Eurotiomycetidae</taxon>
        <taxon>Eurotiales</taxon>
        <taxon>Aspergillaceae</taxon>
        <taxon>Aspergillus</taxon>
        <taxon>Aspergillus subgen. Circumdati</taxon>
    </lineage>
</organism>
<evidence type="ECO:0000313" key="1">
    <source>
        <dbReference type="EMBL" id="KAE8400020.1"/>
    </source>
</evidence>
<dbReference type="Proteomes" id="UP000325579">
    <property type="component" value="Unassembled WGS sequence"/>
</dbReference>
<keyword evidence="2" id="KW-1185">Reference proteome</keyword>
<gene>
    <name evidence="1" type="ORF">BDV37DRAFT_213974</name>
</gene>
<reference evidence="1 2" key="1">
    <citation type="submission" date="2019-04" db="EMBL/GenBank/DDBJ databases">
        <authorList>
            <consortium name="DOE Joint Genome Institute"/>
            <person name="Mondo S."/>
            <person name="Kjaerbolling I."/>
            <person name="Vesth T."/>
            <person name="Frisvad J.C."/>
            <person name="Nybo J.L."/>
            <person name="Theobald S."/>
            <person name="Kildgaard S."/>
            <person name="Isbrandt T."/>
            <person name="Kuo A."/>
            <person name="Sato A."/>
            <person name="Lyhne E.K."/>
            <person name="Kogle M.E."/>
            <person name="Wiebenga A."/>
            <person name="Kun R.S."/>
            <person name="Lubbers R.J."/>
            <person name="Makela M.R."/>
            <person name="Barry K."/>
            <person name="Chovatia M."/>
            <person name="Clum A."/>
            <person name="Daum C."/>
            <person name="Haridas S."/>
            <person name="He G."/>
            <person name="LaButti K."/>
            <person name="Lipzen A."/>
            <person name="Riley R."/>
            <person name="Salamov A."/>
            <person name="Simmons B.A."/>
            <person name="Magnuson J.K."/>
            <person name="Henrissat B."/>
            <person name="Mortensen U.H."/>
            <person name="Larsen T.O."/>
            <person name="Devries R.P."/>
            <person name="Grigoriev I.V."/>
            <person name="Machida M."/>
            <person name="Baker S.E."/>
            <person name="Andersen M.R."/>
            <person name="Cantor M.N."/>
            <person name="Hua S.X."/>
        </authorList>
    </citation>
    <scope>NUCLEOTIDE SEQUENCE [LARGE SCALE GENOMIC DNA]</scope>
    <source>
        <strain evidence="1 2">CBS 119388</strain>
    </source>
</reference>
<proteinExistence type="predicted"/>
<dbReference type="GeneID" id="43664755"/>
<protein>
    <submittedName>
        <fullName evidence="1">Uncharacterized protein</fullName>
    </submittedName>
</protein>
<dbReference type="RefSeq" id="XP_031937339.1">
    <property type="nucleotide sequence ID" value="XM_032080064.1"/>
</dbReference>
<dbReference type="AlphaFoldDB" id="A0A5N7D0S7"/>
<evidence type="ECO:0000313" key="2">
    <source>
        <dbReference type="Proteomes" id="UP000325579"/>
    </source>
</evidence>
<sequence>MRNQPEDFFQTLIKTERIFARASSSWGRSLVPTCLATGVSFLESRFPELGHGTLLHDKPRSVSLVITAQPSPWIHQLDLSTIVCVYGVLILLRSAIDEAYLIYRVGRTELCSRDEA</sequence>
<accession>A0A5N7D0S7</accession>
<dbReference type="EMBL" id="ML736822">
    <property type="protein sequence ID" value="KAE8400020.1"/>
    <property type="molecule type" value="Genomic_DNA"/>
</dbReference>
<name>A0A5N7D0S7_9EURO</name>